<reference evidence="1" key="2">
    <citation type="journal article" date="2015" name="Data Brief">
        <title>Shoot transcriptome of the giant reed, Arundo donax.</title>
        <authorList>
            <person name="Barrero R.A."/>
            <person name="Guerrero F.D."/>
            <person name="Moolhuijzen P."/>
            <person name="Goolsby J.A."/>
            <person name="Tidwell J."/>
            <person name="Bellgard S.E."/>
            <person name="Bellgard M.I."/>
        </authorList>
    </citation>
    <scope>NUCLEOTIDE SEQUENCE</scope>
    <source>
        <tissue evidence="1">Shoot tissue taken approximately 20 cm above the soil surface</tissue>
    </source>
</reference>
<dbReference type="AlphaFoldDB" id="A0A0A9B9C3"/>
<sequence length="33" mass="3410">MVACLVNHSGGNRGLVVCLGGGNQDWVVGTHRC</sequence>
<proteinExistence type="predicted"/>
<name>A0A0A9B9C3_ARUDO</name>
<dbReference type="EMBL" id="GBRH01239132">
    <property type="protein sequence ID" value="JAD58763.1"/>
    <property type="molecule type" value="Transcribed_RNA"/>
</dbReference>
<protein>
    <submittedName>
        <fullName evidence="1">Uncharacterized protein</fullName>
    </submittedName>
</protein>
<evidence type="ECO:0000313" key="1">
    <source>
        <dbReference type="EMBL" id="JAD58763.1"/>
    </source>
</evidence>
<organism evidence="1">
    <name type="scientific">Arundo donax</name>
    <name type="common">Giant reed</name>
    <name type="synonym">Donax arundinaceus</name>
    <dbReference type="NCBI Taxonomy" id="35708"/>
    <lineage>
        <taxon>Eukaryota</taxon>
        <taxon>Viridiplantae</taxon>
        <taxon>Streptophyta</taxon>
        <taxon>Embryophyta</taxon>
        <taxon>Tracheophyta</taxon>
        <taxon>Spermatophyta</taxon>
        <taxon>Magnoliopsida</taxon>
        <taxon>Liliopsida</taxon>
        <taxon>Poales</taxon>
        <taxon>Poaceae</taxon>
        <taxon>PACMAD clade</taxon>
        <taxon>Arundinoideae</taxon>
        <taxon>Arundineae</taxon>
        <taxon>Arundo</taxon>
    </lineage>
</organism>
<reference evidence="1" key="1">
    <citation type="submission" date="2014-09" db="EMBL/GenBank/DDBJ databases">
        <authorList>
            <person name="Magalhaes I.L.F."/>
            <person name="Oliveira U."/>
            <person name="Santos F.R."/>
            <person name="Vidigal T.H.D.A."/>
            <person name="Brescovit A.D."/>
            <person name="Santos A.J."/>
        </authorList>
    </citation>
    <scope>NUCLEOTIDE SEQUENCE</scope>
    <source>
        <tissue evidence="1">Shoot tissue taken approximately 20 cm above the soil surface</tissue>
    </source>
</reference>
<accession>A0A0A9B9C3</accession>